<evidence type="ECO:0000313" key="9">
    <source>
        <dbReference type="Proteomes" id="UP000000323"/>
    </source>
</evidence>
<feature type="domain" description="Alpha-L-rhamnosidase C-terminal" evidence="7">
    <location>
        <begin position="772"/>
        <end position="845"/>
    </location>
</feature>
<organism evidence="8 9">
    <name type="scientific">Thermobaculum terrenum (strain ATCC BAA-798 / CCMEE 7001 / YNP1)</name>
    <dbReference type="NCBI Taxonomy" id="525904"/>
    <lineage>
        <taxon>Bacteria</taxon>
        <taxon>Bacillati</taxon>
        <taxon>Chloroflexota</taxon>
        <taxon>Chloroflexia</taxon>
        <taxon>Candidatus Thermobaculales</taxon>
        <taxon>Candidatus Thermobaculaceae</taxon>
        <taxon>Thermobaculum</taxon>
    </lineage>
</organism>
<sequence length="931" mass="104895">MRIERVRFERSLGGFGLGSSRPRLSWRVETDLRDWMQAGYEVELYDGDGELVGSTGRVESGESVWVAWPFEPLESRQRAGVRVRVWGEDGSESDWSELAWLEVGLLAREDWQGVFITPDWEEDTSVANPCPYLRKTFQVAGDVRRARLYVTGLGVYEVELNGRRVGDHVLSPGWTSYRHRMLYETFDVTGLLREGANCMGAILGDGWYRGRLGFGGGRRNLYGERLGLLAQLEVEYGDGSRQVVVTDGSWRASRGPILESGIYDGEVYDARLEMDGWSTAEYDDSGWAGTRELAWPTEVLEPLEVPVRRTQEVGSREIMRSPSGKTIVDFGQNLVGRVRLRVRGPRGQRVRLRHAEVLEGGELCTRTLRTARATDEYVLRGEGEEEWEPRFTFHGFRYVEVEGWPGELRAEDLVAVVCHSDMERIGWFGCSDPLVERLHENVVWSMRGNFLHIPTDCPQRDERLGWTGDIQVFSPTACFLYDTAGFLASWLRDVALDQDESGAVPFVVPNALGGQVIPAAAWGDAAVVVPWVLYQRYGDVGVLEAQWESMRGWVDCVERLAGEKRLWDRGFQFGDWLDPAAPPEDPAAARTAAEIVATAYFARSAELVGRAGEVLGKWEESRRYLGLAQEVREAFAGEYVTPHGRVMSDAQTAYSLAICFGLLPEAEQRRRAGERLAELVRREGYRIGTGFVGTPLICDALCESGHVEEAYRLLLSRECPSWLYPVTMGATTIWERWDSLRPDGSVNPGEMTSFNHYALGAVADWLHRRVCGLAAGEAGYRVLEVRPVVWRGLEYAWARHMTPYGLAESGWKLEGEELEVRVVVPAGCRARVSLPGGGEQEVGSGEHVWRYSYRLPRGPRVTLDSAVREVREDEEAWEVVTRYLPELLSMPARRLERMGSLRDLLASALAFGDRLQRLERELARLNSERGY</sequence>
<dbReference type="Gene3D" id="2.60.40.10">
    <property type="entry name" value="Immunoglobulins"/>
    <property type="match status" value="1"/>
</dbReference>
<feature type="domain" description="Alpha-L-rhamnosidase concanavalin-like" evidence="4">
    <location>
        <begin position="320"/>
        <end position="419"/>
    </location>
</feature>
<dbReference type="EC" id="3.2.1.40" evidence="2"/>
<comment type="catalytic activity">
    <reaction evidence="1">
        <text>Hydrolysis of terminal non-reducing alpha-L-rhamnose residues in alpha-L-rhamnosides.</text>
        <dbReference type="EC" id="3.2.1.40"/>
    </reaction>
</comment>
<dbReference type="Pfam" id="PF08531">
    <property type="entry name" value="Bac_rhamnosid_N"/>
    <property type="match status" value="1"/>
</dbReference>
<dbReference type="Pfam" id="PF25788">
    <property type="entry name" value="Ig_Rha78A_N"/>
    <property type="match status" value="1"/>
</dbReference>
<dbReference type="InterPro" id="IPR035396">
    <property type="entry name" value="Bac_rhamnosid6H"/>
</dbReference>
<keyword evidence="3" id="KW-0378">Hydrolase</keyword>
<dbReference type="InterPro" id="IPR016007">
    <property type="entry name" value="Alpha_rhamnosid"/>
</dbReference>
<protein>
    <recommendedName>
        <fullName evidence="2">alpha-L-rhamnosidase</fullName>
        <ecNumber evidence="2">3.2.1.40</ecNumber>
    </recommendedName>
</protein>
<dbReference type="GO" id="GO:0005975">
    <property type="term" value="P:carbohydrate metabolic process"/>
    <property type="evidence" value="ECO:0007669"/>
    <property type="project" value="InterPro"/>
</dbReference>
<dbReference type="PANTHER" id="PTHR33307">
    <property type="entry name" value="ALPHA-RHAMNOSIDASE (EUROFUNG)"/>
    <property type="match status" value="1"/>
</dbReference>
<feature type="domain" description="Bacterial alpha-L-rhamnosidase N-terminal" evidence="5">
    <location>
        <begin position="142"/>
        <end position="311"/>
    </location>
</feature>
<dbReference type="Pfam" id="PF05592">
    <property type="entry name" value="Bac_rhamnosid"/>
    <property type="match status" value="1"/>
</dbReference>
<dbReference type="InterPro" id="IPR013737">
    <property type="entry name" value="Bac_rhamnosid_N"/>
</dbReference>
<dbReference type="Pfam" id="PF17390">
    <property type="entry name" value="Bac_rhamnosid_C"/>
    <property type="match status" value="1"/>
</dbReference>
<dbReference type="InterPro" id="IPR012341">
    <property type="entry name" value="6hp_glycosidase-like_sf"/>
</dbReference>
<dbReference type="GO" id="GO:0030596">
    <property type="term" value="F:alpha-L-rhamnosidase activity"/>
    <property type="evidence" value="ECO:0007669"/>
    <property type="project" value="UniProtKB-EC"/>
</dbReference>
<dbReference type="InterPro" id="IPR013783">
    <property type="entry name" value="Ig-like_fold"/>
</dbReference>
<evidence type="ECO:0000259" key="7">
    <source>
        <dbReference type="Pfam" id="PF17390"/>
    </source>
</evidence>
<dbReference type="PIRSF" id="PIRSF010631">
    <property type="entry name" value="A-rhamnsds"/>
    <property type="match status" value="1"/>
</dbReference>
<dbReference type="InterPro" id="IPR008928">
    <property type="entry name" value="6-hairpin_glycosidase_sf"/>
</dbReference>
<dbReference type="RefSeq" id="WP_012876627.1">
    <property type="nucleotide sequence ID" value="NC_013526.1"/>
</dbReference>
<evidence type="ECO:0000256" key="3">
    <source>
        <dbReference type="ARBA" id="ARBA00022801"/>
    </source>
</evidence>
<dbReference type="SUPFAM" id="SSF48208">
    <property type="entry name" value="Six-hairpin glycosidases"/>
    <property type="match status" value="1"/>
</dbReference>
<dbReference type="Gene3D" id="1.50.10.10">
    <property type="match status" value="1"/>
</dbReference>
<name>D1CIM5_THET1</name>
<dbReference type="Pfam" id="PF17389">
    <property type="entry name" value="Bac_rhamnosid6H"/>
    <property type="match status" value="1"/>
</dbReference>
<evidence type="ECO:0000313" key="8">
    <source>
        <dbReference type="EMBL" id="ACZ43596.1"/>
    </source>
</evidence>
<dbReference type="eggNOG" id="COG0174">
    <property type="taxonomic scope" value="Bacteria"/>
</dbReference>
<dbReference type="InterPro" id="IPR008902">
    <property type="entry name" value="Rhamnosid_concanavalin"/>
</dbReference>
<evidence type="ECO:0000259" key="5">
    <source>
        <dbReference type="Pfam" id="PF08531"/>
    </source>
</evidence>
<evidence type="ECO:0000259" key="4">
    <source>
        <dbReference type="Pfam" id="PF05592"/>
    </source>
</evidence>
<dbReference type="Gene3D" id="2.60.420.10">
    <property type="entry name" value="Maltose phosphorylase, domain 3"/>
    <property type="match status" value="1"/>
</dbReference>
<keyword evidence="9" id="KW-1185">Reference proteome</keyword>
<gene>
    <name evidence="8" type="ordered locus">Tter_2708</name>
</gene>
<reference evidence="9" key="1">
    <citation type="journal article" date="2010" name="Stand. Genomic Sci.">
        <title>Complete genome sequence of 'Thermobaculum terrenum' type strain (YNP1).</title>
        <authorList>
            <person name="Kiss H."/>
            <person name="Cleland D."/>
            <person name="Lapidus A."/>
            <person name="Lucas S."/>
            <person name="Glavina Del Rio T."/>
            <person name="Nolan M."/>
            <person name="Tice H."/>
            <person name="Han C."/>
            <person name="Goodwin L."/>
            <person name="Pitluck S."/>
            <person name="Liolios K."/>
            <person name="Ivanova N."/>
            <person name="Mavromatis K."/>
            <person name="Ovchinnikova G."/>
            <person name="Pati A."/>
            <person name="Chen A."/>
            <person name="Palaniappan K."/>
            <person name="Land M."/>
            <person name="Hauser L."/>
            <person name="Chang Y."/>
            <person name="Jeffries C."/>
            <person name="Lu M."/>
            <person name="Brettin T."/>
            <person name="Detter J."/>
            <person name="Goker M."/>
            <person name="Tindall B."/>
            <person name="Beck B."/>
            <person name="McDermott T."/>
            <person name="Woyke T."/>
            <person name="Bristow J."/>
            <person name="Eisen J."/>
            <person name="Markowitz V."/>
            <person name="Hugenholtz P."/>
            <person name="Kyrpides N."/>
            <person name="Klenk H."/>
            <person name="Cheng J."/>
        </authorList>
    </citation>
    <scope>NUCLEOTIDE SEQUENCE [LARGE SCALE GENOMIC DNA]</scope>
    <source>
        <strain evidence="9">ATCC BAA-798 / YNP1</strain>
    </source>
</reference>
<dbReference type="PANTHER" id="PTHR33307:SF6">
    <property type="entry name" value="ALPHA-RHAMNOSIDASE (EUROFUNG)-RELATED"/>
    <property type="match status" value="1"/>
</dbReference>
<dbReference type="Proteomes" id="UP000000323">
    <property type="component" value="Chromosome 2"/>
</dbReference>
<dbReference type="STRING" id="525904.Tter_2708"/>
<feature type="domain" description="Alpha-L-rhamnosidase six-hairpin glycosidase" evidence="6">
    <location>
        <begin position="424"/>
        <end position="770"/>
    </location>
</feature>
<dbReference type="InterPro" id="IPR035398">
    <property type="entry name" value="Bac_rhamnosid_C"/>
</dbReference>
<dbReference type="EMBL" id="CP001826">
    <property type="protein sequence ID" value="ACZ43596.1"/>
    <property type="molecule type" value="Genomic_DNA"/>
</dbReference>
<evidence type="ECO:0000259" key="6">
    <source>
        <dbReference type="Pfam" id="PF17389"/>
    </source>
</evidence>
<dbReference type="AlphaFoldDB" id="D1CIM5"/>
<dbReference type="CAZy" id="GH78">
    <property type="family name" value="Glycoside Hydrolase Family 78"/>
</dbReference>
<accession>D1CIM5</accession>
<proteinExistence type="predicted"/>
<dbReference type="KEGG" id="ttr:Tter_2708"/>
<dbReference type="HOGENOM" id="CLU_002926_0_0_0"/>
<evidence type="ECO:0000256" key="2">
    <source>
        <dbReference type="ARBA" id="ARBA00012652"/>
    </source>
</evidence>
<dbReference type="Gene3D" id="2.60.120.260">
    <property type="entry name" value="Galactose-binding domain-like"/>
    <property type="match status" value="2"/>
</dbReference>
<evidence type="ECO:0000256" key="1">
    <source>
        <dbReference type="ARBA" id="ARBA00001445"/>
    </source>
</evidence>